<evidence type="ECO:0000313" key="2">
    <source>
        <dbReference type="Proteomes" id="UP000694865"/>
    </source>
</evidence>
<name>A0ABM0MB89_SACKO</name>
<dbReference type="PANTHER" id="PTHR12811">
    <property type="entry name" value="VACUOLAR PROTEIN SORTING VPS16"/>
    <property type="match status" value="1"/>
</dbReference>
<dbReference type="InterPro" id="IPR016534">
    <property type="entry name" value="VPS16"/>
</dbReference>
<proteinExistence type="predicted"/>
<sequence length="222" mass="25654">LLDFEPKAAEQVPLLMRMNRDTVALNKAIESGDTDLVYTVLLHLKDNISPGDFLMVIRNLPVAQSLWLQFCREQKHDMLQEIYYQNDDFMEIANCKVIDSYRESLLDARLSALYDAQDNYNKARNSQDSYLKAKSEFAYKPFVEACMKRHNRLEACKYVPKVSPENKVKMYIKVGDFKQAAVTAFQQKNEEDLTLVLKKCAPLDRGLAEEIQTMKAQLASRR</sequence>
<organism evidence="2 3">
    <name type="scientific">Saccoglossus kowalevskii</name>
    <name type="common">Acorn worm</name>
    <dbReference type="NCBI Taxonomy" id="10224"/>
    <lineage>
        <taxon>Eukaryota</taxon>
        <taxon>Metazoa</taxon>
        <taxon>Hemichordata</taxon>
        <taxon>Enteropneusta</taxon>
        <taxon>Harrimaniidae</taxon>
        <taxon>Saccoglossus</taxon>
    </lineage>
</organism>
<dbReference type="RefSeq" id="XP_006817280.1">
    <property type="nucleotide sequence ID" value="XM_006817217.1"/>
</dbReference>
<evidence type="ECO:0000259" key="1">
    <source>
        <dbReference type="Pfam" id="PF04840"/>
    </source>
</evidence>
<protein>
    <submittedName>
        <fullName evidence="3">Vacuolar protein sorting-associated protein 16 homolog</fullName>
    </submittedName>
</protein>
<reference evidence="3" key="1">
    <citation type="submission" date="2025-08" db="UniProtKB">
        <authorList>
            <consortium name="RefSeq"/>
        </authorList>
    </citation>
    <scope>IDENTIFICATION</scope>
    <source>
        <tissue evidence="3">Testes</tissue>
    </source>
</reference>
<dbReference type="InterPro" id="IPR006925">
    <property type="entry name" value="Vps16_C"/>
</dbReference>
<feature type="domain" description="Vps16 C-terminal" evidence="1">
    <location>
        <begin position="1"/>
        <end position="126"/>
    </location>
</feature>
<dbReference type="Pfam" id="PF04840">
    <property type="entry name" value="Vps16_C"/>
    <property type="match status" value="2"/>
</dbReference>
<dbReference type="PANTHER" id="PTHR12811:SF0">
    <property type="entry name" value="VACUOLAR PROTEIN SORTING-ASSOCIATED PROTEIN 16 HOMOLOG"/>
    <property type="match status" value="1"/>
</dbReference>
<evidence type="ECO:0000313" key="3">
    <source>
        <dbReference type="RefSeq" id="XP_006817280.1"/>
    </source>
</evidence>
<feature type="non-terminal residue" evidence="3">
    <location>
        <position position="1"/>
    </location>
</feature>
<dbReference type="Proteomes" id="UP000694865">
    <property type="component" value="Unplaced"/>
</dbReference>
<dbReference type="GeneID" id="102808869"/>
<feature type="domain" description="Vps16 C-terminal" evidence="1">
    <location>
        <begin position="134"/>
        <end position="217"/>
    </location>
</feature>
<keyword evidence="2" id="KW-1185">Reference proteome</keyword>
<gene>
    <name evidence="3" type="primary">LOC102808869</name>
</gene>
<accession>A0ABM0MB89</accession>